<accession>A0A2R4LMG7</accession>
<dbReference type="PANTHER" id="PTHR48048:SF45">
    <property type="entry name" value="GLYCOSYLTRANSFERASE"/>
    <property type="match status" value="1"/>
</dbReference>
<dbReference type="GO" id="GO:0035251">
    <property type="term" value="F:UDP-glucosyltransferase activity"/>
    <property type="evidence" value="ECO:0007669"/>
    <property type="project" value="InterPro"/>
</dbReference>
<evidence type="ECO:0000256" key="1">
    <source>
        <dbReference type="ARBA" id="ARBA00009995"/>
    </source>
</evidence>
<organism evidence="6">
    <name type="scientific">Barbarea vulgaris subsp. arcuata</name>
    <dbReference type="NCBI Taxonomy" id="767412"/>
    <lineage>
        <taxon>Eukaryota</taxon>
        <taxon>Viridiplantae</taxon>
        <taxon>Streptophyta</taxon>
        <taxon>Embryophyta</taxon>
        <taxon>Tracheophyta</taxon>
        <taxon>Spermatophyta</taxon>
        <taxon>Magnoliopsida</taxon>
        <taxon>eudicotyledons</taxon>
        <taxon>Gunneridae</taxon>
        <taxon>Pentapetalae</taxon>
        <taxon>rosids</taxon>
        <taxon>malvids</taxon>
        <taxon>Brassicales</taxon>
        <taxon>Brassicaceae</taxon>
        <taxon>Cardamineae</taxon>
        <taxon>Barbarea</taxon>
    </lineage>
</organism>
<evidence type="ECO:0000256" key="2">
    <source>
        <dbReference type="ARBA" id="ARBA00022676"/>
    </source>
</evidence>
<dbReference type="InterPro" id="IPR035595">
    <property type="entry name" value="UDP_glycos_trans_CS"/>
</dbReference>
<dbReference type="FunFam" id="3.40.50.2000:FF:000080">
    <property type="entry name" value="Glycosyltransferase"/>
    <property type="match status" value="1"/>
</dbReference>
<dbReference type="EC" id="2.4.1.-" evidence="5"/>
<sequence>MGKKEAEAEIIFVTYPIPGHLLVSIEFAKSLIKRDNRIHTITFLHWTVPLSPQSNHFARSLIASEPRIRLVTLPDVQNPPPLELFFQAAEAYILDFNKKIVPLVRDALSTLVSSPDGSDSVRVAGLVLDFFCVPLIQVADELNLPSYIFSTCNAGFVSMMKYLPERHRRLASKLDLSSGDVEHPIPGYVCSVPTKVLPPGQFVKESYEAWVEIAEKFPSVKGILVNSIECLEKNAFDYFARRPENFPPVYPVGPVLSLVDRPSPDLDPSDRNRIMRWLDDQPESSVVYICFGSFGIHGEPQIEEIARALDLAGHRFLWSIRTNPTEKASPYDLLPEGFIDRTACKGLVCDWAPQVEVLAHKATGGFVSHCGWNSVLESLWFGVPIATWPMYAEQQLNAFTMVKELGLAVELRLDYVSAYGKIVKAEEIAGAIRSLMDGKDTLRKNVKEMGEAARKALIDGGSSFVAVKRFLDELIGGGV</sequence>
<dbReference type="InterPro" id="IPR050481">
    <property type="entry name" value="UDP-glycosyltransf_plant"/>
</dbReference>
<dbReference type="PROSITE" id="PS00375">
    <property type="entry name" value="UDPGT"/>
    <property type="match status" value="1"/>
</dbReference>
<name>A0A2R4LMG7_BARVU</name>
<evidence type="ECO:0000256" key="3">
    <source>
        <dbReference type="ARBA" id="ARBA00022679"/>
    </source>
</evidence>
<dbReference type="Gene3D" id="3.40.50.2000">
    <property type="entry name" value="Glycogen Phosphorylase B"/>
    <property type="match status" value="2"/>
</dbReference>
<dbReference type="InterPro" id="IPR002213">
    <property type="entry name" value="UDP_glucos_trans"/>
</dbReference>
<keyword evidence="2 4" id="KW-0328">Glycosyltransferase</keyword>
<keyword evidence="3 4" id="KW-0808">Transferase</keyword>
<evidence type="ECO:0000256" key="4">
    <source>
        <dbReference type="RuleBase" id="RU003718"/>
    </source>
</evidence>
<dbReference type="SUPFAM" id="SSF53756">
    <property type="entry name" value="UDP-Glycosyltransferase/glycogen phosphorylase"/>
    <property type="match status" value="1"/>
</dbReference>
<proteinExistence type="evidence at transcript level"/>
<evidence type="ECO:0000313" key="6">
    <source>
        <dbReference type="EMBL" id="AVW82177.1"/>
    </source>
</evidence>
<dbReference type="GO" id="GO:0016134">
    <property type="term" value="P:saponin metabolic process"/>
    <property type="evidence" value="ECO:0007669"/>
    <property type="project" value="UniProtKB-ARBA"/>
</dbReference>
<dbReference type="FunFam" id="3.40.50.2000:FF:000056">
    <property type="entry name" value="Glycosyltransferase"/>
    <property type="match status" value="1"/>
</dbReference>
<dbReference type="AlphaFoldDB" id="A0A2R4LMG7"/>
<reference evidence="6" key="1">
    <citation type="journal article" date="2018" name="Plant Mol. Biol.">
        <title>A tandem array of UDP-glycosyltransferases from the UGT73C subfamily glycosylate sapogenins, forming a spectrum of mono- and bisdesmosidic saponins.</title>
        <authorList>
            <person name="Erthmann P.O."/>
            <person name="Agerbirk N."/>
            <person name="Bak S."/>
        </authorList>
    </citation>
    <scope>NUCLEOTIDE SEQUENCE</scope>
</reference>
<dbReference type="Pfam" id="PF00201">
    <property type="entry name" value="UDPGT"/>
    <property type="match status" value="1"/>
</dbReference>
<evidence type="ECO:0000256" key="5">
    <source>
        <dbReference type="RuleBase" id="RU362057"/>
    </source>
</evidence>
<comment type="similarity">
    <text evidence="1 4">Belongs to the UDP-glycosyltransferase family.</text>
</comment>
<dbReference type="CDD" id="cd03784">
    <property type="entry name" value="GT1_Gtf-like"/>
    <property type="match status" value="1"/>
</dbReference>
<gene>
    <name evidence="6" type="primary">UGT71C7</name>
</gene>
<dbReference type="EMBL" id="MF448362">
    <property type="protein sequence ID" value="AVW82177.1"/>
    <property type="molecule type" value="mRNA"/>
</dbReference>
<dbReference type="PANTHER" id="PTHR48048">
    <property type="entry name" value="GLYCOSYLTRANSFERASE"/>
    <property type="match status" value="1"/>
</dbReference>
<protein>
    <recommendedName>
        <fullName evidence="5">Glycosyltransferase</fullName>
        <ecNumber evidence="5">2.4.1.-</ecNumber>
    </recommendedName>
</protein>